<keyword evidence="1" id="KW-0378">Hydrolase</keyword>
<proteinExistence type="predicted"/>
<dbReference type="EMBL" id="QUAK01000232">
    <property type="protein sequence ID" value="RFU82801.1"/>
    <property type="molecule type" value="Genomic_DNA"/>
</dbReference>
<name>A0A372LVW9_9ACTN</name>
<dbReference type="Pfam" id="PF10117">
    <property type="entry name" value="McrBC"/>
    <property type="match status" value="1"/>
</dbReference>
<organism evidence="1 2">
    <name type="scientific">Streptomyces triticagri</name>
    <dbReference type="NCBI Taxonomy" id="2293568"/>
    <lineage>
        <taxon>Bacteria</taxon>
        <taxon>Bacillati</taxon>
        <taxon>Actinomycetota</taxon>
        <taxon>Actinomycetes</taxon>
        <taxon>Kitasatosporales</taxon>
        <taxon>Streptomycetaceae</taxon>
        <taxon>Streptomyces</taxon>
    </lineage>
</organism>
<dbReference type="RefSeq" id="WP_128559496.1">
    <property type="nucleotide sequence ID" value="NZ_QUAK01000232.1"/>
</dbReference>
<dbReference type="AlphaFoldDB" id="A0A372LVW9"/>
<keyword evidence="1" id="KW-0540">Nuclease</keyword>
<evidence type="ECO:0000313" key="2">
    <source>
        <dbReference type="Proteomes" id="UP000263094"/>
    </source>
</evidence>
<gene>
    <name evidence="1" type="ORF">DY218_31140</name>
</gene>
<dbReference type="OrthoDB" id="5148566at2"/>
<evidence type="ECO:0000313" key="1">
    <source>
        <dbReference type="EMBL" id="RFU82801.1"/>
    </source>
</evidence>
<comment type="caution">
    <text evidence="1">The sequence shown here is derived from an EMBL/GenBank/DDBJ whole genome shotgun (WGS) entry which is preliminary data.</text>
</comment>
<protein>
    <submittedName>
        <fullName evidence="1">Restriction endonuclease</fullName>
    </submittedName>
</protein>
<keyword evidence="1" id="KW-0255">Endonuclease</keyword>
<dbReference type="PANTHER" id="PTHR38733:SF1">
    <property type="entry name" value="TYPE IV METHYL-DIRECTED RESTRICTION ENZYME ECOKMCRBC"/>
    <property type="match status" value="1"/>
</dbReference>
<dbReference type="InterPro" id="IPR019292">
    <property type="entry name" value="McrC"/>
</dbReference>
<sequence>MTALVTVELVEHAPAVSHPLPDVLGRALADSDIVAAAPDPYAAGHWQLKAGSKVGAVQVSAPGVDHAVTIRVTPKVAIPRLFFLLGYSLDPGASWRAGEVDVAAHRELMPALAHAVERQIDRALRQGLLQGYRVAEETALVVRGRNRHTDQMRRHFGATLPVEVAYDEFTADIAENRILRAAVERLLSMPGVPHEVRRRLLHQRVRLADISPLVRGHPLPEWRPTRLNARCHQALHLSRAVLDGTSAEHLPGGLRIDGFLFDMNQLFEDFVTTALRETLRDTPLTARLQDPHHLDDDSRIRMRPDFVLYGSDGAPAAVADAKYKAEKRGGFPDADLYQMLAYCTALHLPEGHLIYAKGNAPHAAHRIRGSGIVIHQHALDLDQPPEHLLSDIARLSRALAGRRGDQPRLRIRE</sequence>
<dbReference type="Proteomes" id="UP000263094">
    <property type="component" value="Unassembled WGS sequence"/>
</dbReference>
<accession>A0A372LVW9</accession>
<dbReference type="PANTHER" id="PTHR38733">
    <property type="entry name" value="PROTEIN MCRC"/>
    <property type="match status" value="1"/>
</dbReference>
<keyword evidence="2" id="KW-1185">Reference proteome</keyword>
<reference evidence="1 2" key="1">
    <citation type="submission" date="2018-08" db="EMBL/GenBank/DDBJ databases">
        <title>Isolation, diversity and antifungal activity of Actinobacteria from wheat.</title>
        <authorList>
            <person name="Han C."/>
        </authorList>
    </citation>
    <scope>NUCLEOTIDE SEQUENCE [LARGE SCALE GENOMIC DNA]</scope>
    <source>
        <strain evidence="1 2">NEAU-YY421</strain>
    </source>
</reference>
<dbReference type="GO" id="GO:0004519">
    <property type="term" value="F:endonuclease activity"/>
    <property type="evidence" value="ECO:0007669"/>
    <property type="project" value="UniProtKB-KW"/>
</dbReference>